<dbReference type="Pfam" id="PF06051">
    <property type="entry name" value="DUF928"/>
    <property type="match status" value="1"/>
</dbReference>
<dbReference type="RefSeq" id="WP_168571100.1">
    <property type="nucleotide sequence ID" value="NZ_CP051167.1"/>
</dbReference>
<name>A0A6H1U4J3_9CYAN</name>
<reference evidence="3 4" key="1">
    <citation type="submission" date="2020-04" db="EMBL/GenBank/DDBJ databases">
        <authorList>
            <person name="Basu S."/>
            <person name="Maruthanayagam V."/>
            <person name="Chakraborty S."/>
            <person name="Pramanik A."/>
            <person name="Mukherjee J."/>
            <person name="Brink B."/>
        </authorList>
    </citation>
    <scope>NUCLEOTIDE SEQUENCE [LARGE SCALE GENOMIC DNA]</scope>
    <source>
        <strain evidence="3 4">AP17</strain>
    </source>
</reference>
<feature type="signal peptide" evidence="2">
    <location>
        <begin position="1"/>
        <end position="21"/>
    </location>
</feature>
<dbReference type="AlphaFoldDB" id="A0A6H1U4J3"/>
<keyword evidence="2" id="KW-0732">Signal</keyword>
<evidence type="ECO:0000256" key="2">
    <source>
        <dbReference type="SAM" id="SignalP"/>
    </source>
</evidence>
<accession>A0A6H1U4J3</accession>
<keyword evidence="4" id="KW-1185">Reference proteome</keyword>
<feature type="compositionally biased region" description="Polar residues" evidence="1">
    <location>
        <begin position="33"/>
        <end position="55"/>
    </location>
</feature>
<dbReference type="EMBL" id="CP051167">
    <property type="protein sequence ID" value="QIZ72953.1"/>
    <property type="molecule type" value="Genomic_DNA"/>
</dbReference>
<sequence>MLSQRLLAAIATIAMTTGVGAIAVSPAKAVTFTPPSDNQAPRESTGGASRGQTVFTPPADGAAPQRTSGGASRGEATFTPPTDAQAPQRSSGGASRHGESGLALTSDSPTAIANGIAGLIPQSNYGLTLSERPTILVYLPQTGVNQAFFSIKDEEKNLHYQTTIPISPNGGIVAIALPEDAPPLQSDRPYQWFFALKLDEKLRPSSPLIDGWIKRVEPDSLDLADLEPGDRIENVSALASAGVWYDSAAILWRMRRQDPQNAQLSQHWHELLGSVGLGELADATRP</sequence>
<feature type="region of interest" description="Disordered" evidence="1">
    <location>
        <begin position="32"/>
        <end position="106"/>
    </location>
</feature>
<dbReference type="InterPro" id="IPR010328">
    <property type="entry name" value="DUF928"/>
</dbReference>
<evidence type="ECO:0000256" key="1">
    <source>
        <dbReference type="SAM" id="MobiDB-lite"/>
    </source>
</evidence>
<proteinExistence type="predicted"/>
<evidence type="ECO:0000313" key="4">
    <source>
        <dbReference type="Proteomes" id="UP000500857"/>
    </source>
</evidence>
<feature type="chain" id="PRO_5026017341" evidence="2">
    <location>
        <begin position="22"/>
        <end position="286"/>
    </location>
</feature>
<protein>
    <submittedName>
        <fullName evidence="3">DUF928 domain-containing protein</fullName>
    </submittedName>
</protein>
<dbReference type="Proteomes" id="UP000500857">
    <property type="component" value="Chromosome"/>
</dbReference>
<feature type="compositionally biased region" description="Polar residues" evidence="1">
    <location>
        <begin position="79"/>
        <end position="93"/>
    </location>
</feature>
<evidence type="ECO:0000313" key="3">
    <source>
        <dbReference type="EMBL" id="QIZ72953.1"/>
    </source>
</evidence>
<dbReference type="KEGG" id="oxy:HCG48_22065"/>
<gene>
    <name evidence="3" type="ORF">HCG48_22065</name>
</gene>
<organism evidence="3 4">
    <name type="scientific">Oxynema aestuarii AP17</name>
    <dbReference type="NCBI Taxonomy" id="2064643"/>
    <lineage>
        <taxon>Bacteria</taxon>
        <taxon>Bacillati</taxon>
        <taxon>Cyanobacteriota</taxon>
        <taxon>Cyanophyceae</taxon>
        <taxon>Oscillatoriophycideae</taxon>
        <taxon>Oscillatoriales</taxon>
        <taxon>Oscillatoriaceae</taxon>
        <taxon>Oxynema</taxon>
        <taxon>Oxynema aestuarii</taxon>
    </lineage>
</organism>